<dbReference type="AlphaFoldDB" id="A0A8H7VAU1"/>
<dbReference type="Proteomes" id="UP000650833">
    <property type="component" value="Unassembled WGS sequence"/>
</dbReference>
<name>A0A8H7VAU1_9FUNG</name>
<sequence length="84" mass="9120">MLSSNTRGSRGGAHGRPTKTAQNDTEPSTFAPSMSAGIAEASISLIFEFTANKMDVQFFTAALLSSGFEKTLCKAMHRQWKVYT</sequence>
<gene>
    <name evidence="2" type="ORF">INT46_005582</name>
</gene>
<feature type="region of interest" description="Disordered" evidence="1">
    <location>
        <begin position="1"/>
        <end position="32"/>
    </location>
</feature>
<protein>
    <submittedName>
        <fullName evidence="2">Uncharacterized protein</fullName>
    </submittedName>
</protein>
<evidence type="ECO:0000313" key="3">
    <source>
        <dbReference type="Proteomes" id="UP000650833"/>
    </source>
</evidence>
<organism evidence="2 3">
    <name type="scientific">Mucor plumbeus</name>
    <dbReference type="NCBI Taxonomy" id="97098"/>
    <lineage>
        <taxon>Eukaryota</taxon>
        <taxon>Fungi</taxon>
        <taxon>Fungi incertae sedis</taxon>
        <taxon>Mucoromycota</taxon>
        <taxon>Mucoromycotina</taxon>
        <taxon>Mucoromycetes</taxon>
        <taxon>Mucorales</taxon>
        <taxon>Mucorineae</taxon>
        <taxon>Mucoraceae</taxon>
        <taxon>Mucor</taxon>
    </lineage>
</organism>
<evidence type="ECO:0000256" key="1">
    <source>
        <dbReference type="SAM" id="MobiDB-lite"/>
    </source>
</evidence>
<reference evidence="2" key="1">
    <citation type="submission" date="2020-12" db="EMBL/GenBank/DDBJ databases">
        <title>Metabolic potential, ecology and presence of endohyphal bacteria is reflected in genomic diversity of Mucoromycotina.</title>
        <authorList>
            <person name="Muszewska A."/>
            <person name="Okrasinska A."/>
            <person name="Steczkiewicz K."/>
            <person name="Drgas O."/>
            <person name="Orlowska M."/>
            <person name="Perlinska-Lenart U."/>
            <person name="Aleksandrzak-Piekarczyk T."/>
            <person name="Szatraj K."/>
            <person name="Zielenkiewicz U."/>
            <person name="Pilsyk S."/>
            <person name="Malc E."/>
            <person name="Mieczkowski P."/>
            <person name="Kruszewska J.S."/>
            <person name="Biernat P."/>
            <person name="Pawlowska J."/>
        </authorList>
    </citation>
    <scope>NUCLEOTIDE SEQUENCE</scope>
    <source>
        <strain evidence="2">CBS 226.32</strain>
    </source>
</reference>
<evidence type="ECO:0000313" key="2">
    <source>
        <dbReference type="EMBL" id="KAG2207609.1"/>
    </source>
</evidence>
<dbReference type="EMBL" id="JAEPRC010000126">
    <property type="protein sequence ID" value="KAG2207609.1"/>
    <property type="molecule type" value="Genomic_DNA"/>
</dbReference>
<keyword evidence="3" id="KW-1185">Reference proteome</keyword>
<feature type="compositionally biased region" description="Polar residues" evidence="1">
    <location>
        <begin position="19"/>
        <end position="32"/>
    </location>
</feature>
<comment type="caution">
    <text evidence="2">The sequence shown here is derived from an EMBL/GenBank/DDBJ whole genome shotgun (WGS) entry which is preliminary data.</text>
</comment>
<accession>A0A8H7VAU1</accession>
<proteinExistence type="predicted"/>